<proteinExistence type="predicted"/>
<dbReference type="InterPro" id="IPR000719">
    <property type="entry name" value="Prot_kinase_dom"/>
</dbReference>
<accession>U6KZ57</accession>
<evidence type="ECO:0000256" key="4">
    <source>
        <dbReference type="ARBA" id="ARBA00022741"/>
    </source>
</evidence>
<keyword evidence="3" id="KW-0808">Transferase</keyword>
<dbReference type="GO" id="GO:0004674">
    <property type="term" value="F:protein serine/threonine kinase activity"/>
    <property type="evidence" value="ECO:0007669"/>
    <property type="project" value="UniProtKB-KW"/>
</dbReference>
<evidence type="ECO:0000256" key="7">
    <source>
        <dbReference type="SAM" id="MobiDB-lite"/>
    </source>
</evidence>
<feature type="compositionally biased region" description="Polar residues" evidence="7">
    <location>
        <begin position="1"/>
        <end position="14"/>
    </location>
</feature>
<dbReference type="InterPro" id="IPR008271">
    <property type="entry name" value="Ser/Thr_kinase_AS"/>
</dbReference>
<dbReference type="OrthoDB" id="328513at2759"/>
<evidence type="ECO:0000256" key="3">
    <source>
        <dbReference type="ARBA" id="ARBA00022679"/>
    </source>
</evidence>
<evidence type="ECO:0000313" key="9">
    <source>
        <dbReference type="EMBL" id="CDJ41609.1"/>
    </source>
</evidence>
<dbReference type="VEuPathDB" id="ToxoDB:ETH2_1539600"/>
<dbReference type="GO" id="GO:0005524">
    <property type="term" value="F:ATP binding"/>
    <property type="evidence" value="ECO:0007669"/>
    <property type="project" value="UniProtKB-KW"/>
</dbReference>
<keyword evidence="4" id="KW-0547">Nucleotide-binding</keyword>
<dbReference type="PROSITE" id="PS50011">
    <property type="entry name" value="PROTEIN_KINASE_DOM"/>
    <property type="match status" value="1"/>
</dbReference>
<dbReference type="SMART" id="SM00220">
    <property type="entry name" value="S_TKc"/>
    <property type="match status" value="1"/>
</dbReference>
<dbReference type="Pfam" id="PF00069">
    <property type="entry name" value="Pkinase"/>
    <property type="match status" value="1"/>
</dbReference>
<feature type="region of interest" description="Disordered" evidence="7">
    <location>
        <begin position="1"/>
        <end position="35"/>
    </location>
</feature>
<dbReference type="OMA" id="QMETIDI"/>
<dbReference type="EMBL" id="HG675649">
    <property type="protein sequence ID" value="CDJ41609.1"/>
    <property type="molecule type" value="Genomic_DNA"/>
</dbReference>
<evidence type="ECO:0000256" key="2">
    <source>
        <dbReference type="ARBA" id="ARBA00022527"/>
    </source>
</evidence>
<keyword evidence="2" id="KW-0723">Serine/threonine-protein kinase</keyword>
<dbReference type="PANTHER" id="PTHR24349">
    <property type="entry name" value="SERINE/THREONINE-PROTEIN KINASE"/>
    <property type="match status" value="1"/>
</dbReference>
<dbReference type="InterPro" id="IPR011009">
    <property type="entry name" value="Kinase-like_dom_sf"/>
</dbReference>
<evidence type="ECO:0000256" key="6">
    <source>
        <dbReference type="ARBA" id="ARBA00022840"/>
    </source>
</evidence>
<feature type="compositionally biased region" description="Low complexity" evidence="7">
    <location>
        <begin position="26"/>
        <end position="35"/>
    </location>
</feature>
<dbReference type="InterPro" id="IPR050205">
    <property type="entry name" value="CDPK_Ser/Thr_kinases"/>
</dbReference>
<keyword evidence="10" id="KW-1185">Reference proteome</keyword>
<dbReference type="Proteomes" id="UP000030747">
    <property type="component" value="Unassembled WGS sequence"/>
</dbReference>
<reference evidence="9" key="1">
    <citation type="submission" date="2013-10" db="EMBL/GenBank/DDBJ databases">
        <title>Genomic analysis of the causative agents of coccidiosis in chickens.</title>
        <authorList>
            <person name="Reid A.J."/>
            <person name="Blake D."/>
            <person name="Billington K."/>
            <person name="Browne H."/>
            <person name="Dunn M."/>
            <person name="Hung S."/>
            <person name="Kawahara F."/>
            <person name="Miranda-Saavedra D."/>
            <person name="Mourier T."/>
            <person name="Nagra H."/>
            <person name="Otto T.D."/>
            <person name="Rawlings N."/>
            <person name="Sanchez A."/>
            <person name="Sanders M."/>
            <person name="Subramaniam C."/>
            <person name="Tay Y."/>
            <person name="Dear P."/>
            <person name="Doerig C."/>
            <person name="Gruber A."/>
            <person name="Parkinson J."/>
            <person name="Shirley M."/>
            <person name="Wan K.L."/>
            <person name="Berriman M."/>
            <person name="Tomley F."/>
            <person name="Pain A."/>
        </authorList>
    </citation>
    <scope>NUCLEOTIDE SEQUENCE [LARGE SCALE GENOMIC DNA]</scope>
    <source>
        <strain evidence="9">Houghton</strain>
    </source>
</reference>
<keyword evidence="6" id="KW-0067">ATP-binding</keyword>
<dbReference type="SUPFAM" id="SSF56112">
    <property type="entry name" value="Protein kinase-like (PK-like)"/>
    <property type="match status" value="1"/>
</dbReference>
<dbReference type="PROSITE" id="PS00108">
    <property type="entry name" value="PROTEIN_KINASE_ST"/>
    <property type="match status" value="1"/>
</dbReference>
<dbReference type="GeneID" id="25249762"/>
<dbReference type="FunFam" id="1.10.510.10:FF:000571">
    <property type="entry name" value="Maternal embryonic leucine zipper kinase"/>
    <property type="match status" value="1"/>
</dbReference>
<evidence type="ECO:0000256" key="1">
    <source>
        <dbReference type="ARBA" id="ARBA00011245"/>
    </source>
</evidence>
<evidence type="ECO:0000259" key="8">
    <source>
        <dbReference type="PROSITE" id="PS50011"/>
    </source>
</evidence>
<evidence type="ECO:0000313" key="10">
    <source>
        <dbReference type="Proteomes" id="UP000030747"/>
    </source>
</evidence>
<feature type="domain" description="Protein kinase" evidence="8">
    <location>
        <begin position="1"/>
        <end position="265"/>
    </location>
</feature>
<gene>
    <name evidence="9" type="ORF">ETH_00002745</name>
</gene>
<comment type="subunit">
    <text evidence="1">Monomer.</text>
</comment>
<reference evidence="9" key="2">
    <citation type="submission" date="2013-10" db="EMBL/GenBank/DDBJ databases">
        <authorList>
            <person name="Aslett M."/>
        </authorList>
    </citation>
    <scope>NUCLEOTIDE SEQUENCE [LARGE SCALE GENOMIC DNA]</scope>
    <source>
        <strain evidence="9">Houghton</strain>
    </source>
</reference>
<dbReference type="Gene3D" id="1.10.510.10">
    <property type="entry name" value="Transferase(Phosphotransferase) domain 1"/>
    <property type="match status" value="1"/>
</dbReference>
<name>U6KZ57_EIMTE</name>
<dbReference type="VEuPathDB" id="ToxoDB:ETH_00002745"/>
<dbReference type="AlphaFoldDB" id="U6KZ57"/>
<sequence>MGSRSSSLRANSGVSYAKKSLRDSTKQQQQKQQQQQQQQLQQQQLLLQQQQQQQEHQPLRHPSIISFYGSHEDEKYYYGVFELCGGRNLFGEICRWNSFSEFEAVGLVKQMLSAVKYMHENGFVHRDIKAENFMFRTELELSSLLMIDFGLATKITKGETLDVVCGSPRYIAPEVLRRSYSEKCDLWSLGVIVYLLLFGFHPFGDWKGASFEDIADEVLNAEVAFLPKWGVQPPSEKATEFLKGLLTRDLRRRLSAADALKHPWLEADSAVLQQTLVDPAVRAMAKEVLCKEKTQMETIDIEETL</sequence>
<dbReference type="RefSeq" id="XP_013232359.1">
    <property type="nucleotide sequence ID" value="XM_013376905.1"/>
</dbReference>
<evidence type="ECO:0000256" key="5">
    <source>
        <dbReference type="ARBA" id="ARBA00022777"/>
    </source>
</evidence>
<keyword evidence="5 9" id="KW-0418">Kinase</keyword>
<organism evidence="9 10">
    <name type="scientific">Eimeria tenella</name>
    <name type="common">Coccidian parasite</name>
    <dbReference type="NCBI Taxonomy" id="5802"/>
    <lineage>
        <taxon>Eukaryota</taxon>
        <taxon>Sar</taxon>
        <taxon>Alveolata</taxon>
        <taxon>Apicomplexa</taxon>
        <taxon>Conoidasida</taxon>
        <taxon>Coccidia</taxon>
        <taxon>Eucoccidiorida</taxon>
        <taxon>Eimeriorina</taxon>
        <taxon>Eimeriidae</taxon>
        <taxon>Eimeria</taxon>
    </lineage>
</organism>
<protein>
    <submittedName>
        <fullName evidence="9">ULK kinase, putative</fullName>
    </submittedName>
</protein>